<evidence type="ECO:0008006" key="2">
    <source>
        <dbReference type="Google" id="ProtNLM"/>
    </source>
</evidence>
<organism evidence="1">
    <name type="scientific">Streptomyces sp. R41</name>
    <dbReference type="NCBI Taxonomy" id="3238632"/>
    <lineage>
        <taxon>Bacteria</taxon>
        <taxon>Bacillati</taxon>
        <taxon>Actinomycetota</taxon>
        <taxon>Actinomycetes</taxon>
        <taxon>Kitasatosporales</taxon>
        <taxon>Streptomycetaceae</taxon>
        <taxon>Streptomyces</taxon>
    </lineage>
</organism>
<sequence>MREHSADGGHRRGGQGVAVGVDADDALDLFCQHGHAVALLSDEDDRVVGVTLGGATAWQNCDESRRLRGGRAATDFCGVMSLRDDDV</sequence>
<gene>
    <name evidence="1" type="ORF">AB5J53_40705</name>
</gene>
<accession>A0AB39RU78</accession>
<dbReference type="RefSeq" id="WP_369250608.1">
    <property type="nucleotide sequence ID" value="NZ_CP163443.1"/>
</dbReference>
<name>A0AB39RU78_9ACTN</name>
<reference evidence="1" key="1">
    <citation type="submission" date="2024-07" db="EMBL/GenBank/DDBJ databases">
        <authorList>
            <person name="Yu S.T."/>
        </authorList>
    </citation>
    <scope>NUCLEOTIDE SEQUENCE</scope>
    <source>
        <strain evidence="1">R41</strain>
    </source>
</reference>
<proteinExistence type="predicted"/>
<dbReference type="AlphaFoldDB" id="A0AB39RU78"/>
<evidence type="ECO:0000313" key="1">
    <source>
        <dbReference type="EMBL" id="XDQ57547.1"/>
    </source>
</evidence>
<dbReference type="EMBL" id="CP163443">
    <property type="protein sequence ID" value="XDQ57547.1"/>
    <property type="molecule type" value="Genomic_DNA"/>
</dbReference>
<protein>
    <recommendedName>
        <fullName evidence="2">CBS domain-containing protein</fullName>
    </recommendedName>
</protein>